<feature type="region of interest" description="Disordered" evidence="1">
    <location>
        <begin position="498"/>
        <end position="522"/>
    </location>
</feature>
<proteinExistence type="predicted"/>
<accession>A0A1Z5KA73</accession>
<organism evidence="2 3">
    <name type="scientific">Fistulifera solaris</name>
    <name type="common">Oleaginous diatom</name>
    <dbReference type="NCBI Taxonomy" id="1519565"/>
    <lineage>
        <taxon>Eukaryota</taxon>
        <taxon>Sar</taxon>
        <taxon>Stramenopiles</taxon>
        <taxon>Ochrophyta</taxon>
        <taxon>Bacillariophyta</taxon>
        <taxon>Bacillariophyceae</taxon>
        <taxon>Bacillariophycidae</taxon>
        <taxon>Naviculales</taxon>
        <taxon>Naviculaceae</taxon>
        <taxon>Fistulifera</taxon>
    </lineage>
</organism>
<dbReference type="SUPFAM" id="SSF51905">
    <property type="entry name" value="FAD/NAD(P)-binding domain"/>
    <property type="match status" value="1"/>
</dbReference>
<dbReference type="PANTHER" id="PTHR32098:SF5">
    <property type="entry name" value="LYCOPENE BETA_EPSILON CYCLASE PROTEIN"/>
    <property type="match status" value="1"/>
</dbReference>
<protein>
    <submittedName>
        <fullName evidence="2">Uncharacterized protein</fullName>
    </submittedName>
</protein>
<dbReference type="InterPro" id="IPR036188">
    <property type="entry name" value="FAD/NAD-bd_sf"/>
</dbReference>
<feature type="compositionally biased region" description="Polar residues" evidence="1">
    <location>
        <begin position="9"/>
        <end position="35"/>
    </location>
</feature>
<dbReference type="Gene3D" id="3.50.50.60">
    <property type="entry name" value="FAD/NAD(P)-binding domain"/>
    <property type="match status" value="1"/>
</dbReference>
<sequence length="1174" mass="130365">MIGGRSYLDSLQSPQDNDNQQESNDSRTGYSNCQDPSRDPLASTFRLGETSPVSADHSLSREKLAWTNVLDELEQETEMNLFHETSMEKLREQFEPILVGNEKEGTGMTTTMMSSPPPSFNNNNNNRPRNPRSFGGDNNGPSRNNNGPPPNWEPRGNTGPSSNSNNNNGPPPGWEPRGGPSRNMNNGPPSDARRPNNAGSNAMQGGWNPEAGPKEKEVDPMAAYLAAVGQMKPASPSDIRRNEGTSTNNNTNPPRTMQPQGMQTSPSSVRNNNNDGLPSSFVSPPPNDMSGLGRRPTEMPPARNDGPPRSFSAPQSNNVQARLMEKPPARNDDPTRSFSPPPPIDTGRRSMEMPPARNDGSSQSFSVQPTYNMPESARRPIEMPPARNFSPPPTNNNMPPPGPDRRPIETPSSRNMPPASAERPMAARNDAQSRSFPQPPSEVTTRRPMEMPTARREGRTDPPSNQKSFAPRPPTEKPFFATDKLDKQIDNAVSNAMNAVKGTDGRNNMDSNSDLKKEKTLSQESLLQDINESKEKLSGEWKDLMKSFTEPFTTILPAPKQFEQPPPPKYQVKGMTERIMKRIPTERQASGAGGSSSWEAFQRAEKLWSQLKEFQPFTYDAKYMGRPDRNGNPPPQMFVYQDIAMGNPACWLKLREQYEKELDFDVVVCGGTLGIFFATALQLHGHNVCVVEAGELRGREQEWNLSFDELYELVEIGVLTEQDVDDAIQTDFPGCRSGFKNKEITPLGGGYMDNQVGFECFTEDVLNLGVAPTILLQRSAKTFVENGGVIKERTRMSGVAISELIGAAVDIGEDKEPITARLIIDCMGNGSPISRQQRHGQKPDGVCVVVGSCASGYDAKTNVIGDLIYTNQVITDKGQNGRQQYFWEAFPVGIGRNGKKPGTSDVKTTYMFTYLDADSSRPSLESIMEDYWSLLPIYQPSFRNPEEDLDFRRVLFAYFPTYRDSPLKPQWNRILAVGDASGIQSPLSFGGFGALTRHLSRITGAVTEALELDLLHKDDLGAINPYTPNLSATWMFQKAMSVKPGQKTEADFVNRLLAVNFEVMDQMGKRTIKPFLQDVVRFDGLVSSLGRCFIADPTFMPKIIAHVGLPQLVDWVGHVSMMGIYTALHNVGTPIVKPVVRKYVKDERQQYLWRRRMEAWEYGSGSDYELPREN</sequence>
<dbReference type="InParanoid" id="A0A1Z5KA73"/>
<feature type="region of interest" description="Disordered" evidence="1">
    <location>
        <begin position="94"/>
        <end position="484"/>
    </location>
</feature>
<feature type="compositionally biased region" description="Basic and acidic residues" evidence="1">
    <location>
        <begin position="323"/>
        <end position="335"/>
    </location>
</feature>
<evidence type="ECO:0000313" key="2">
    <source>
        <dbReference type="EMBL" id="GAX23163.1"/>
    </source>
</evidence>
<feature type="compositionally biased region" description="Pro residues" evidence="1">
    <location>
        <begin position="390"/>
        <end position="402"/>
    </location>
</feature>
<evidence type="ECO:0000313" key="3">
    <source>
        <dbReference type="Proteomes" id="UP000198406"/>
    </source>
</evidence>
<dbReference type="Proteomes" id="UP000198406">
    <property type="component" value="Unassembled WGS sequence"/>
</dbReference>
<feature type="compositionally biased region" description="Low complexity" evidence="1">
    <location>
        <begin position="154"/>
        <end position="168"/>
    </location>
</feature>
<feature type="compositionally biased region" description="Polar residues" evidence="1">
    <location>
        <begin position="257"/>
        <end position="282"/>
    </location>
</feature>
<comment type="caution">
    <text evidence="2">The sequence shown here is derived from an EMBL/GenBank/DDBJ whole genome shotgun (WGS) entry which is preliminary data.</text>
</comment>
<feature type="compositionally biased region" description="Polar residues" evidence="1">
    <location>
        <begin position="359"/>
        <end position="373"/>
    </location>
</feature>
<reference evidence="2 3" key="1">
    <citation type="journal article" date="2015" name="Plant Cell">
        <title>Oil accumulation by the oleaginous diatom Fistulifera solaris as revealed by the genome and transcriptome.</title>
        <authorList>
            <person name="Tanaka T."/>
            <person name="Maeda Y."/>
            <person name="Veluchamy A."/>
            <person name="Tanaka M."/>
            <person name="Abida H."/>
            <person name="Marechal E."/>
            <person name="Bowler C."/>
            <person name="Muto M."/>
            <person name="Sunaga Y."/>
            <person name="Tanaka M."/>
            <person name="Yoshino T."/>
            <person name="Taniguchi T."/>
            <person name="Fukuda Y."/>
            <person name="Nemoto M."/>
            <person name="Matsumoto M."/>
            <person name="Wong P.S."/>
            <person name="Aburatani S."/>
            <person name="Fujibuchi W."/>
        </authorList>
    </citation>
    <scope>NUCLEOTIDE SEQUENCE [LARGE SCALE GENOMIC DNA]</scope>
    <source>
        <strain evidence="2 3">JPCC DA0580</strain>
    </source>
</reference>
<dbReference type="EMBL" id="BDSP01000197">
    <property type="protein sequence ID" value="GAX23163.1"/>
    <property type="molecule type" value="Genomic_DNA"/>
</dbReference>
<dbReference type="PANTHER" id="PTHR32098">
    <property type="entry name" value="LYCOPENE BETA/EPSILON CYCLASE PROTEIN"/>
    <property type="match status" value="1"/>
</dbReference>
<feature type="compositionally biased region" description="Low complexity" evidence="1">
    <location>
        <begin position="245"/>
        <end position="255"/>
    </location>
</feature>
<evidence type="ECO:0000256" key="1">
    <source>
        <dbReference type="SAM" id="MobiDB-lite"/>
    </source>
</evidence>
<dbReference type="OrthoDB" id="4211at2759"/>
<keyword evidence="3" id="KW-1185">Reference proteome</keyword>
<feature type="compositionally biased region" description="Low complexity" evidence="1">
    <location>
        <begin position="106"/>
        <end position="146"/>
    </location>
</feature>
<dbReference type="AlphaFoldDB" id="A0A1Z5KA73"/>
<name>A0A1Z5KA73_FISSO</name>
<gene>
    <name evidence="2" type="ORF">FisN_33Lh056</name>
</gene>
<feature type="region of interest" description="Disordered" evidence="1">
    <location>
        <begin position="1"/>
        <end position="60"/>
    </location>
</feature>
<feature type="compositionally biased region" description="Basic and acidic residues" evidence="1">
    <location>
        <begin position="444"/>
        <end position="460"/>
    </location>
</feature>